<evidence type="ECO:0000313" key="3">
    <source>
        <dbReference type="EMBL" id="TKD01340.1"/>
    </source>
</evidence>
<dbReference type="AlphaFoldDB" id="A0A4U1J2L9"/>
<name>A0A4U1J2L9_9BACT</name>
<dbReference type="OrthoDB" id="5504092at2"/>
<accession>A0A4U1J2L9</accession>
<evidence type="ECO:0000313" key="4">
    <source>
        <dbReference type="Proteomes" id="UP000309215"/>
    </source>
</evidence>
<feature type="chain" id="PRO_5020191707" description="Lipoprotein" evidence="2">
    <location>
        <begin position="21"/>
        <end position="368"/>
    </location>
</feature>
<feature type="compositionally biased region" description="Acidic residues" evidence="1">
    <location>
        <begin position="337"/>
        <end position="347"/>
    </location>
</feature>
<dbReference type="PROSITE" id="PS51257">
    <property type="entry name" value="PROKAR_LIPOPROTEIN"/>
    <property type="match status" value="1"/>
</dbReference>
<reference evidence="3 4" key="1">
    <citation type="submission" date="2019-04" db="EMBL/GenBank/DDBJ databases">
        <authorList>
            <person name="Li Y."/>
            <person name="Wang J."/>
        </authorList>
    </citation>
    <scope>NUCLEOTIDE SEQUENCE [LARGE SCALE GENOMIC DNA]</scope>
    <source>
        <strain evidence="3 4">DSM 14668</strain>
    </source>
</reference>
<dbReference type="EMBL" id="SSMQ01000040">
    <property type="protein sequence ID" value="TKD01340.1"/>
    <property type="molecule type" value="Genomic_DNA"/>
</dbReference>
<proteinExistence type="predicted"/>
<feature type="region of interest" description="Disordered" evidence="1">
    <location>
        <begin position="323"/>
        <end position="368"/>
    </location>
</feature>
<evidence type="ECO:0000256" key="2">
    <source>
        <dbReference type="SAM" id="SignalP"/>
    </source>
</evidence>
<evidence type="ECO:0008006" key="5">
    <source>
        <dbReference type="Google" id="ProtNLM"/>
    </source>
</evidence>
<feature type="signal peptide" evidence="2">
    <location>
        <begin position="1"/>
        <end position="20"/>
    </location>
</feature>
<keyword evidence="2" id="KW-0732">Signal</keyword>
<comment type="caution">
    <text evidence="3">The sequence shown here is derived from an EMBL/GenBank/DDBJ whole genome shotgun (WGS) entry which is preliminary data.</text>
</comment>
<dbReference type="RefSeq" id="WP_136932786.1">
    <property type="nucleotide sequence ID" value="NZ_SSMQ01000040.1"/>
</dbReference>
<evidence type="ECO:0000256" key="1">
    <source>
        <dbReference type="SAM" id="MobiDB-lite"/>
    </source>
</evidence>
<gene>
    <name evidence="3" type="ORF">E8A74_31330</name>
</gene>
<sequence length="368" mass="38718">MKWLRYTLSSLVLSSALALAGCGGGSTEPDPDASVDPIAQDEIVDLGDLIQQDQDAAAAAEMIGDPATLLAEGQKQGDKARGDVAAVLSFIKEAAQGEPTRKGATADGRVYAQWVKTIQSVEITFSVVRTTQDRLRYLVQGKAADGAKKPLLTGIFVKKGPKTGGGRFHVNLTNVSDLYNAPGADGSVHFWFANHKGDKRGRRIAYVNVVRRDDPQMQKVNYGADLVRLVGVGGRFRAVGVGDAIPDLPGQEAIGLRILWKAGEGGRAAAAVASLGPNPKLLGTAHECWDKDGLRTAYKDDNPNNDAMNPDEGTVEMCAGFAEEAPPDQADVSADGLDADPELDALLEESGSMDIDAAEADAADPIAP</sequence>
<protein>
    <recommendedName>
        <fullName evidence="5">Lipoprotein</fullName>
    </recommendedName>
</protein>
<organism evidence="3 4">
    <name type="scientific">Polyangium fumosum</name>
    <dbReference type="NCBI Taxonomy" id="889272"/>
    <lineage>
        <taxon>Bacteria</taxon>
        <taxon>Pseudomonadati</taxon>
        <taxon>Myxococcota</taxon>
        <taxon>Polyangia</taxon>
        <taxon>Polyangiales</taxon>
        <taxon>Polyangiaceae</taxon>
        <taxon>Polyangium</taxon>
    </lineage>
</organism>
<dbReference type="Proteomes" id="UP000309215">
    <property type="component" value="Unassembled WGS sequence"/>
</dbReference>
<keyword evidence="4" id="KW-1185">Reference proteome</keyword>